<proteinExistence type="predicted"/>
<name>A0A812VPB0_9DINO</name>
<accession>A0A812VPB0</accession>
<sequence length="1514" mass="165827">LYCLLLDPWIQWSSFLLHANLPDAEDMVAIIRGVAHARGRPITVKQGDMIQVIGYGAAIPPVLELDDLLFAGEHWEPEPPLAFSSSFSHFWVLHEGGSRGIDADYHKITSAYGFQEFAADTLQFAQYRTTLKTASPRIQDAVFKGVLCKAVVLVTECLPTLPVPPARVTTPLTVVFLDMRPVLRGLDWRIIVQGEVDIEVFKQGLKLDIPPGFVLKVAGGNRVSLMWMVAMTVQILTLIPAVTAVAPTRLLAGKVQLQEAVRHATIRASILEFVKLPRAAQYSIFAGPYGDLLQEVCSLGGAQYKRLVANFPAGLQSLTHSMLPPLLDILRHQGAIIAVDSRAINDRLFAAEVIGQTAIKSGVDALPTASKRSLRALVSEMETLAFRLPLEAYPPWVRLASMLLSWSNCQWGLLLQATGPPDEPSGPPGWGGEDEEPWRSNGVQAVPLPLLVMGTALLLMAAHVSDSAQPAAEQVVSGNAFFLASTLIETLVEHFVPDAAAGPDYTCTRTPPMLLPLKAALVLKMLSVLKSTLMDPFMVASVPGRLQSLTWALHPEHCVVGVAAQLHSKVNRLSLVRSTTPRSRLRDRLGPLHMPMVAPGSGQTRLLSLGRLAGTGEDPLPLYSQNHAEPWPMRLRLPAMFAFQHSDMSAPIGGTYLTSSLMFLAKGTPVIGQLYKEDVAKGLVGRATETVVSETHFRFTSAANHKGFQGLELVAQTSVCQVYAWRDSWWRKFVDDLRGYAGDLPVVVLGDLNLRLSEPWADRIGDLCWEEGASPPAPFFKMLLNHGLWAPSTFTACHRGLSHTWVSPGQGTLSRIDFILVPTTWNVDHGSSRVLYEVDFGQAGLDHFAVYLEVSAILDASCHKGRRPPRIDVSRLQAPENANVVQAICKTVPAVPWDVDAHTHYELFSRHLVEHLALAFPANQASRRKSFFSDGTWSFRQQRVSLRKLAHRASAWIANYEVRVAWVAWSCAGPMSWAGLLSFADLLRSDPSKEINAASHRRLREQLPLAPLRMVILRLTLRQQKPGGFEWDLADYDIGAEEILTRAQIEDGWRPTCGVEEKRTQCGRHFENAAMPLGYGRNDAEQKRPDETSIQNVIATLGLDAAVGPRLQAYVREQSLIRAAGGPTVLSSMVEESNCDTWFSHGALEGTAIVKAGTRPGDNLADLIFSFLFAELLAVLRKRFSEAGLSSALPWNDAWLRAGPEAPAASGPADVARPIDVTWMDDLALLVEDPHPDKLLDKVVAVATATLDECMKATLVPNLTEGKTECVLALCGPGSKKIAAQVFRGSSPDLSLHSDIWPDARLRLVSTYKHVGGLVQAGGGTAKEVRSRIGAAWAAFRQHRRQVFSSPLVQARDKAVLFSSVVESTLFYGVGAWPAHDEAATGKFRGALIGMARLMLRPRFSYTQARHLSGLYALACARIMPAEITIALERLRHLRLVVSKGCAEFWALLHAEQSWLHQAQQALTWAGELRTRASLKGPDLSDWDTAAAIARHDAGRWKSLVKQTKIAAGL</sequence>
<organism evidence="2 3">
    <name type="scientific">Symbiodinium necroappetens</name>
    <dbReference type="NCBI Taxonomy" id="1628268"/>
    <lineage>
        <taxon>Eukaryota</taxon>
        <taxon>Sar</taxon>
        <taxon>Alveolata</taxon>
        <taxon>Dinophyceae</taxon>
        <taxon>Suessiales</taxon>
        <taxon>Symbiodiniaceae</taxon>
        <taxon>Symbiodinium</taxon>
    </lineage>
</organism>
<feature type="non-terminal residue" evidence="2">
    <location>
        <position position="1"/>
    </location>
</feature>
<dbReference type="Proteomes" id="UP000601435">
    <property type="component" value="Unassembled WGS sequence"/>
</dbReference>
<gene>
    <name evidence="2" type="ORF">SNEC2469_LOCUS17921</name>
</gene>
<evidence type="ECO:0008006" key="4">
    <source>
        <dbReference type="Google" id="ProtNLM"/>
    </source>
</evidence>
<feature type="region of interest" description="Disordered" evidence="1">
    <location>
        <begin position="417"/>
        <end position="438"/>
    </location>
</feature>
<keyword evidence="3" id="KW-1185">Reference proteome</keyword>
<dbReference type="InterPro" id="IPR036691">
    <property type="entry name" value="Endo/exonu/phosph_ase_sf"/>
</dbReference>
<protein>
    <recommendedName>
        <fullName evidence="4">Reverse transcriptase domain-containing protein</fullName>
    </recommendedName>
</protein>
<feature type="non-terminal residue" evidence="2">
    <location>
        <position position="1514"/>
    </location>
</feature>
<dbReference type="Gene3D" id="3.60.10.10">
    <property type="entry name" value="Endonuclease/exonuclease/phosphatase"/>
    <property type="match status" value="1"/>
</dbReference>
<reference evidence="2" key="1">
    <citation type="submission" date="2021-02" db="EMBL/GenBank/DDBJ databases">
        <authorList>
            <person name="Dougan E. K."/>
            <person name="Rhodes N."/>
            <person name="Thang M."/>
            <person name="Chan C."/>
        </authorList>
    </citation>
    <scope>NUCLEOTIDE SEQUENCE</scope>
</reference>
<evidence type="ECO:0000256" key="1">
    <source>
        <dbReference type="SAM" id="MobiDB-lite"/>
    </source>
</evidence>
<dbReference type="SUPFAM" id="SSF56219">
    <property type="entry name" value="DNase I-like"/>
    <property type="match status" value="1"/>
</dbReference>
<evidence type="ECO:0000313" key="2">
    <source>
        <dbReference type="EMBL" id="CAE7635292.1"/>
    </source>
</evidence>
<comment type="caution">
    <text evidence="2">The sequence shown here is derived from an EMBL/GenBank/DDBJ whole genome shotgun (WGS) entry which is preliminary data.</text>
</comment>
<evidence type="ECO:0000313" key="3">
    <source>
        <dbReference type="Proteomes" id="UP000601435"/>
    </source>
</evidence>
<dbReference type="EMBL" id="CAJNJA010029864">
    <property type="protein sequence ID" value="CAE7635292.1"/>
    <property type="molecule type" value="Genomic_DNA"/>
</dbReference>